<dbReference type="Proteomes" id="UP000429181">
    <property type="component" value="Unassembled WGS sequence"/>
</dbReference>
<dbReference type="CDD" id="cd10580">
    <property type="entry name" value="TNFRSF10"/>
    <property type="match status" value="1"/>
</dbReference>
<name>A0A4W2GEN0_BOBOX</name>
<evidence type="ECO:0000256" key="8">
    <source>
        <dbReference type="ARBA" id="ARBA00023157"/>
    </source>
</evidence>
<dbReference type="InterPro" id="IPR001368">
    <property type="entry name" value="TNFR/NGFR_Cys_rich_reg"/>
</dbReference>
<keyword evidence="5" id="KW-0677">Repeat</keyword>
<comment type="caution">
    <text evidence="11">Lacks conserved residue(s) required for the propagation of feature annotation.</text>
</comment>
<feature type="region of interest" description="Disordered" evidence="12">
    <location>
        <begin position="1"/>
        <end position="38"/>
    </location>
</feature>
<feature type="disulfide bond" evidence="11">
    <location>
        <begin position="126"/>
        <end position="144"/>
    </location>
</feature>
<dbReference type="FunFam" id="2.10.50.10:FF:000004">
    <property type="entry name" value="Tumor necrosis factor receptor superfamily member 6"/>
    <property type="match status" value="1"/>
</dbReference>
<evidence type="ECO:0000313" key="14">
    <source>
        <dbReference type="Ensembl" id="ENSBIXP00005016462.1"/>
    </source>
</evidence>
<evidence type="ECO:0000256" key="2">
    <source>
        <dbReference type="ARBA" id="ARBA00022692"/>
    </source>
</evidence>
<sequence length="386" mass="42525">MTVPTISLRGPRQRTLPDRKGQRGRRAPASSSAGAGRSGGPKLRFGYLVFVMGVVLWVKAASATSVWKDEIHQQSSAPLERSPQQKLCPPGFYMEEAIGGCAPCTDGIDYTNHSNTLPSCLPCTTCKSGEEEKNRCTPTKDSECQCKPGTFRGEDAPEFCQKCSTGCPDGKVMVMDCTPWSNIKCADQESSTLAHGEAPVPGELTTMSQRLPITPSPSSGSSRLVIKIASVITTVLIGCVWCYFTGLFNECWHKVIGFSSIWRHQTLSNYFRPATKPSVDTVPGLSYAVVPDSLNWPGGSRLNKKKLQKTTPSPEMQQADCLLKPAAPEGSQRRRWLLVPTDATESYETQSLNRWLTHLLLLSSSVRKILYFLLELKQSLFWRKEA</sequence>
<dbReference type="Ensembl" id="ENSBIXT00005048226.1">
    <property type="protein sequence ID" value="ENSBIXP00005016462.1"/>
    <property type="gene ID" value="ENSBIXG00005020119.1"/>
</dbReference>
<keyword evidence="4" id="KW-0732">Signal</keyword>
<evidence type="ECO:0000313" key="15">
    <source>
        <dbReference type="Proteomes" id="UP000429181"/>
    </source>
</evidence>
<organism evidence="14 15">
    <name type="scientific">Bos indicus x Bos taurus</name>
    <name type="common">Hybrid cattle</name>
    <dbReference type="NCBI Taxonomy" id="30522"/>
    <lineage>
        <taxon>Eukaryota</taxon>
        <taxon>Metazoa</taxon>
        <taxon>Chordata</taxon>
        <taxon>Craniata</taxon>
        <taxon>Vertebrata</taxon>
        <taxon>Euteleostomi</taxon>
        <taxon>Mammalia</taxon>
        <taxon>Eutheria</taxon>
        <taxon>Laurasiatheria</taxon>
        <taxon>Artiodactyla</taxon>
        <taxon>Ruminantia</taxon>
        <taxon>Pecora</taxon>
        <taxon>Bovidae</taxon>
        <taxon>Bovinae</taxon>
        <taxon>Bos</taxon>
    </lineage>
</organism>
<keyword evidence="10" id="KW-0325">Glycoprotein</keyword>
<keyword evidence="6" id="KW-1133">Transmembrane helix</keyword>
<evidence type="ECO:0000256" key="3">
    <source>
        <dbReference type="ARBA" id="ARBA00022703"/>
    </source>
</evidence>
<keyword evidence="2" id="KW-0812">Transmembrane</keyword>
<dbReference type="AlphaFoldDB" id="A0A4W2GEN0"/>
<dbReference type="GeneTree" id="ENSGT00940000162635"/>
<dbReference type="GO" id="GO:0004888">
    <property type="term" value="F:transmembrane signaling receptor activity"/>
    <property type="evidence" value="ECO:0007669"/>
    <property type="project" value="UniProtKB-ARBA"/>
</dbReference>
<evidence type="ECO:0000256" key="1">
    <source>
        <dbReference type="ARBA" id="ARBA00004479"/>
    </source>
</evidence>
<feature type="disulfide bond" evidence="11">
    <location>
        <begin position="123"/>
        <end position="136"/>
    </location>
</feature>
<evidence type="ECO:0000256" key="12">
    <source>
        <dbReference type="SAM" id="MobiDB-lite"/>
    </source>
</evidence>
<dbReference type="SMART" id="SM00208">
    <property type="entry name" value="TNFR"/>
    <property type="match status" value="2"/>
</dbReference>
<keyword evidence="3" id="KW-0053">Apoptosis</keyword>
<dbReference type="SUPFAM" id="SSF57586">
    <property type="entry name" value="TNF receptor-like"/>
    <property type="match status" value="3"/>
</dbReference>
<protein>
    <submittedName>
        <fullName evidence="14">Tumor necrosis factor receptor superfamily member 10B-like</fullName>
    </submittedName>
</protein>
<dbReference type="InterPro" id="IPR052491">
    <property type="entry name" value="TNFRSF10"/>
</dbReference>
<dbReference type="InterPro" id="IPR034024">
    <property type="entry name" value="TNFRSF10_N"/>
</dbReference>
<feature type="domain" description="TNFR-Cys" evidence="13">
    <location>
        <begin position="103"/>
        <end position="144"/>
    </location>
</feature>
<dbReference type="Gene3D" id="2.10.50.10">
    <property type="entry name" value="Tumor Necrosis Factor Receptor, subunit A, domain 2"/>
    <property type="match status" value="3"/>
</dbReference>
<feature type="domain" description="TNFR-Cys" evidence="13">
    <location>
        <begin position="145"/>
        <end position="185"/>
    </location>
</feature>
<dbReference type="PRINTS" id="PR01956">
    <property type="entry name" value="TNFACTORR10"/>
</dbReference>
<dbReference type="FunFam" id="2.10.50.10:FF:000016">
    <property type="entry name" value="Tumor necrosis factor receptor superfamily member 10B"/>
    <property type="match status" value="1"/>
</dbReference>
<feature type="repeat" description="TNFR-Cys" evidence="11">
    <location>
        <begin position="145"/>
        <end position="185"/>
    </location>
</feature>
<evidence type="ECO:0000256" key="10">
    <source>
        <dbReference type="ARBA" id="ARBA00023180"/>
    </source>
</evidence>
<accession>A0A4W2GEN0</accession>
<proteinExistence type="predicted"/>
<dbReference type="PANTHER" id="PTHR46330:SF15">
    <property type="entry name" value="TUMOR NECROSIS FACTOR RECEPTOR SUPERFAMILY, MEMBER 10D, DECOY WITH TRUNCATED DEATH DOMAIN"/>
    <property type="match status" value="1"/>
</dbReference>
<feature type="disulfide bond" evidence="11">
    <location>
        <begin position="167"/>
        <end position="185"/>
    </location>
</feature>
<feature type="repeat" description="TNFR-Cys" evidence="11">
    <location>
        <begin position="103"/>
        <end position="144"/>
    </location>
</feature>
<reference evidence="15" key="1">
    <citation type="submission" date="2018-11" db="EMBL/GenBank/DDBJ databases">
        <title>Haplotype-resolved cattle genomes.</title>
        <authorList>
            <person name="Low W.Y."/>
            <person name="Tearle R."/>
            <person name="Bickhart D.M."/>
            <person name="Rosen B.D."/>
            <person name="Koren S."/>
            <person name="Rhie A."/>
            <person name="Hiendleder S."/>
            <person name="Phillippy A.M."/>
            <person name="Smith T.P.L."/>
            <person name="Williams J.L."/>
        </authorList>
    </citation>
    <scope>NUCLEOTIDE SEQUENCE [LARGE SCALE GENOMIC DNA]</scope>
</reference>
<dbReference type="PANTHER" id="PTHR46330">
    <property type="entry name" value="TUMOR NECROSIS FACTOR RECEPTOR SUPERFAMILY MEMBER 10B"/>
    <property type="match status" value="1"/>
</dbReference>
<evidence type="ECO:0000256" key="11">
    <source>
        <dbReference type="PROSITE-ProRule" id="PRU00206"/>
    </source>
</evidence>
<comment type="subcellular location">
    <subcellularLocation>
        <location evidence="1">Membrane</location>
        <topology evidence="1">Single-pass type I membrane protein</topology>
    </subcellularLocation>
</comment>
<dbReference type="GO" id="GO:0045569">
    <property type="term" value="F:TRAIL binding"/>
    <property type="evidence" value="ECO:0007669"/>
    <property type="project" value="InterPro"/>
</dbReference>
<evidence type="ECO:0000256" key="9">
    <source>
        <dbReference type="ARBA" id="ARBA00023170"/>
    </source>
</evidence>
<evidence type="ECO:0000259" key="13">
    <source>
        <dbReference type="PROSITE" id="PS50050"/>
    </source>
</evidence>
<keyword evidence="9" id="KW-0675">Receptor</keyword>
<dbReference type="GO" id="GO:0007165">
    <property type="term" value="P:signal transduction"/>
    <property type="evidence" value="ECO:0007669"/>
    <property type="project" value="UniProtKB-ARBA"/>
</dbReference>
<keyword evidence="7" id="KW-0472">Membrane</keyword>
<dbReference type="Pfam" id="PF00020">
    <property type="entry name" value="TNFR_c6"/>
    <property type="match status" value="2"/>
</dbReference>
<dbReference type="InterPro" id="IPR020465">
    <property type="entry name" value="TNFR_10"/>
</dbReference>
<evidence type="ECO:0000256" key="7">
    <source>
        <dbReference type="ARBA" id="ARBA00023136"/>
    </source>
</evidence>
<evidence type="ECO:0000256" key="4">
    <source>
        <dbReference type="ARBA" id="ARBA00022729"/>
    </source>
</evidence>
<evidence type="ECO:0000256" key="6">
    <source>
        <dbReference type="ARBA" id="ARBA00022989"/>
    </source>
</evidence>
<keyword evidence="8 11" id="KW-1015">Disulfide bond</keyword>
<evidence type="ECO:0000256" key="5">
    <source>
        <dbReference type="ARBA" id="ARBA00022737"/>
    </source>
</evidence>
<dbReference type="GO" id="GO:0016020">
    <property type="term" value="C:membrane"/>
    <property type="evidence" value="ECO:0007669"/>
    <property type="project" value="UniProtKB-SubCell"/>
</dbReference>
<gene>
    <name evidence="14" type="primary">LOC113889029</name>
</gene>
<dbReference type="PROSITE" id="PS50050">
    <property type="entry name" value="TNFR_NGFR_2"/>
    <property type="match status" value="2"/>
</dbReference>
<dbReference type="GO" id="GO:0006915">
    <property type="term" value="P:apoptotic process"/>
    <property type="evidence" value="ECO:0007669"/>
    <property type="project" value="UniProtKB-KW"/>
</dbReference>
<reference evidence="14" key="2">
    <citation type="submission" date="2025-08" db="UniProtKB">
        <authorList>
            <consortium name="Ensembl"/>
        </authorList>
    </citation>
    <scope>IDENTIFICATION</scope>
</reference>